<keyword evidence="4 5" id="KW-0560">Oxidoreductase</keyword>
<protein>
    <recommendedName>
        <fullName evidence="5">NADPH-dependent 7-cyano-7-deazaguanine reductase</fullName>
        <ecNumber evidence="5">1.7.1.13</ecNumber>
    </recommendedName>
    <alternativeName>
        <fullName evidence="5">7-cyano-7-carbaguanine reductase</fullName>
    </alternativeName>
    <alternativeName>
        <fullName evidence="5">NADPH-dependent nitrile oxidoreductase</fullName>
    </alternativeName>
    <alternativeName>
        <fullName evidence="5">PreQ(0) reductase</fullName>
    </alternativeName>
</protein>
<feature type="active site" description="Proton donor" evidence="5">
    <location>
        <position position="41"/>
    </location>
</feature>
<dbReference type="HAMAP" id="MF_00818">
    <property type="entry name" value="QueF_type1"/>
    <property type="match status" value="1"/>
</dbReference>
<organism evidence="6 7">
    <name type="scientific">Nitrosospira briensis</name>
    <dbReference type="NCBI Taxonomy" id="35799"/>
    <lineage>
        <taxon>Bacteria</taxon>
        <taxon>Pseudomonadati</taxon>
        <taxon>Pseudomonadota</taxon>
        <taxon>Betaproteobacteria</taxon>
        <taxon>Nitrosomonadales</taxon>
        <taxon>Nitrosomonadaceae</taxon>
        <taxon>Nitrosospira</taxon>
    </lineage>
</organism>
<dbReference type="Proteomes" id="UP000183107">
    <property type="component" value="Unassembled WGS sequence"/>
</dbReference>
<name>A0A1I5A6G3_9PROT</name>
<evidence type="ECO:0000256" key="4">
    <source>
        <dbReference type="ARBA" id="ARBA00023002"/>
    </source>
</evidence>
<evidence type="ECO:0000256" key="5">
    <source>
        <dbReference type="HAMAP-Rule" id="MF_00818"/>
    </source>
</evidence>
<dbReference type="EC" id="1.7.1.13" evidence="5"/>
<dbReference type="NCBIfam" id="TIGR03139">
    <property type="entry name" value="QueF-II"/>
    <property type="match status" value="1"/>
</dbReference>
<dbReference type="RefSeq" id="WP_074795806.1">
    <property type="nucleotide sequence ID" value="NZ_FOVJ01000002.1"/>
</dbReference>
<dbReference type="AlphaFoldDB" id="A0A1I5A6G3"/>
<comment type="pathway">
    <text evidence="5">tRNA modification; tRNA-queuosine biosynthesis.</text>
</comment>
<keyword evidence="2 5" id="KW-0671">Queuosine biosynthesis</keyword>
<dbReference type="Gene3D" id="3.30.1130.10">
    <property type="match status" value="1"/>
</dbReference>
<dbReference type="InterPro" id="IPR029500">
    <property type="entry name" value="QueF"/>
</dbReference>
<keyword evidence="3 5" id="KW-0521">NADP</keyword>
<dbReference type="GO" id="GO:0008616">
    <property type="term" value="P:tRNA queuosine(34) biosynthetic process"/>
    <property type="evidence" value="ECO:0007669"/>
    <property type="project" value="UniProtKB-UniRule"/>
</dbReference>
<feature type="binding site" evidence="5">
    <location>
        <begin position="75"/>
        <end position="76"/>
    </location>
    <ligand>
        <name>substrate</name>
    </ligand>
</feature>
<feature type="active site" description="Thioimide intermediate" evidence="5">
    <location>
        <position position="34"/>
    </location>
</feature>
<comment type="function">
    <text evidence="5">Catalyzes the NADPH-dependent reduction of 7-cyano-7-deazaguanine (preQ0) to 7-aminomethyl-7-deazaguanine (preQ1).</text>
</comment>
<dbReference type="PANTHER" id="PTHR34354">
    <property type="entry name" value="NADPH-DEPENDENT 7-CYANO-7-DEAZAGUANINE REDUCTASE"/>
    <property type="match status" value="1"/>
</dbReference>
<dbReference type="PANTHER" id="PTHR34354:SF1">
    <property type="entry name" value="NADPH-DEPENDENT 7-CYANO-7-DEAZAGUANINE REDUCTASE"/>
    <property type="match status" value="1"/>
</dbReference>
<gene>
    <name evidence="5" type="primary">queF</name>
    <name evidence="6" type="ORF">SAMN05216386_1233</name>
</gene>
<keyword evidence="7" id="KW-1185">Reference proteome</keyword>
<dbReference type="GO" id="GO:0005737">
    <property type="term" value="C:cytoplasm"/>
    <property type="evidence" value="ECO:0007669"/>
    <property type="project" value="UniProtKB-SubCell"/>
</dbReference>
<dbReference type="InterPro" id="IPR043133">
    <property type="entry name" value="GTP-CH-I_C/QueF"/>
</dbReference>
<dbReference type="GO" id="GO:0033739">
    <property type="term" value="F:preQ1 synthase activity"/>
    <property type="evidence" value="ECO:0007669"/>
    <property type="project" value="UniProtKB-UniRule"/>
</dbReference>
<feature type="binding site" evidence="5">
    <location>
        <begin position="56"/>
        <end position="58"/>
    </location>
    <ligand>
        <name>substrate</name>
    </ligand>
</feature>
<comment type="subcellular location">
    <subcellularLocation>
        <location evidence="5">Cytoplasm</location>
    </subcellularLocation>
</comment>
<dbReference type="SUPFAM" id="SSF55620">
    <property type="entry name" value="Tetrahydrobiopterin biosynthesis enzymes-like"/>
    <property type="match status" value="1"/>
</dbReference>
<dbReference type="UniPathway" id="UPA00392"/>
<evidence type="ECO:0000256" key="1">
    <source>
        <dbReference type="ARBA" id="ARBA00022490"/>
    </source>
</evidence>
<comment type="similarity">
    <text evidence="5">Belongs to the GTP cyclohydrolase I family. QueF type 1 subfamily.</text>
</comment>
<proteinExistence type="inferred from homology"/>
<dbReference type="PIRSF" id="PIRSF027377">
    <property type="entry name" value="Nitrile_oxidored_QueF"/>
    <property type="match status" value="1"/>
</dbReference>
<keyword evidence="1 5" id="KW-0963">Cytoplasm</keyword>
<dbReference type="STRING" id="1266925.GCA_000619905_01037"/>
<reference evidence="7" key="1">
    <citation type="submission" date="2016-10" db="EMBL/GenBank/DDBJ databases">
        <authorList>
            <person name="Varghese N."/>
        </authorList>
    </citation>
    <scope>NUCLEOTIDE SEQUENCE [LARGE SCALE GENOMIC DNA]</scope>
    <source>
        <strain evidence="7">Nsp8</strain>
    </source>
</reference>
<dbReference type="InterPro" id="IPR016856">
    <property type="entry name" value="QueF_type1"/>
</dbReference>
<dbReference type="Pfam" id="PF14489">
    <property type="entry name" value="QueF"/>
    <property type="match status" value="1"/>
</dbReference>
<accession>A0A1I5A6G3</accession>
<evidence type="ECO:0000256" key="3">
    <source>
        <dbReference type="ARBA" id="ARBA00022857"/>
    </source>
</evidence>
<evidence type="ECO:0000256" key="2">
    <source>
        <dbReference type="ARBA" id="ARBA00022785"/>
    </source>
</evidence>
<dbReference type="InterPro" id="IPR050084">
    <property type="entry name" value="NADPH_dep_7-cyano-7-deazaG_red"/>
</dbReference>
<evidence type="ECO:0000313" key="6">
    <source>
        <dbReference type="EMBL" id="SFN58026.1"/>
    </source>
</evidence>
<sequence length="139" mass="15966">MPSSPTKNLEIFDNPAPARDYQIHMEIPEFTCLCPKTGQPDFATLILDYIADEKCIELKSLKLYIWSYRNEATFHEAVTNRIVDDLVAVLEPRYLRLTAKFYVRGGIFTNVVVEHRKSGWQPLPPVDLAKFGSQPPIRE</sequence>
<evidence type="ECO:0000313" key="7">
    <source>
        <dbReference type="Proteomes" id="UP000183107"/>
    </source>
</evidence>
<dbReference type="OrthoDB" id="9789995at2"/>
<comment type="catalytic activity">
    <reaction evidence="5">
        <text>7-aminomethyl-7-carbaguanine + 2 NADP(+) = 7-cyano-7-carbaguanine + 2 NADPH + 3 H(+)</text>
        <dbReference type="Rhea" id="RHEA:13409"/>
        <dbReference type="ChEBI" id="CHEBI:15378"/>
        <dbReference type="ChEBI" id="CHEBI:45075"/>
        <dbReference type="ChEBI" id="CHEBI:57783"/>
        <dbReference type="ChEBI" id="CHEBI:58349"/>
        <dbReference type="ChEBI" id="CHEBI:58703"/>
        <dbReference type="EC" id="1.7.1.13"/>
    </reaction>
</comment>
<dbReference type="EMBL" id="FOVJ01000002">
    <property type="protein sequence ID" value="SFN58026.1"/>
    <property type="molecule type" value="Genomic_DNA"/>
</dbReference>